<dbReference type="GO" id="GO:0060271">
    <property type="term" value="P:cilium assembly"/>
    <property type="evidence" value="ECO:0007669"/>
    <property type="project" value="InterPro"/>
</dbReference>
<proteinExistence type="predicted"/>
<feature type="compositionally biased region" description="Polar residues" evidence="1">
    <location>
        <begin position="564"/>
        <end position="581"/>
    </location>
</feature>
<accession>A0AAW1S315</accession>
<dbReference type="EMBL" id="JALJOS010000004">
    <property type="protein sequence ID" value="KAK9840492.1"/>
    <property type="molecule type" value="Genomic_DNA"/>
</dbReference>
<dbReference type="InterPro" id="IPR029600">
    <property type="entry name" value="IFT81"/>
</dbReference>
<dbReference type="PANTHER" id="PTHR15614">
    <property type="entry name" value="INTRAFLAGELLAR TRANSPORT PROTEIN 81 HOMOLOG"/>
    <property type="match status" value="1"/>
</dbReference>
<name>A0AAW1S315_9CHLO</name>
<dbReference type="AlphaFoldDB" id="A0AAW1S315"/>
<reference evidence="2 3" key="1">
    <citation type="journal article" date="2024" name="Nat. Commun.">
        <title>Phylogenomics reveals the evolutionary origins of lichenization in chlorophyte algae.</title>
        <authorList>
            <person name="Puginier C."/>
            <person name="Libourel C."/>
            <person name="Otte J."/>
            <person name="Skaloud P."/>
            <person name="Haon M."/>
            <person name="Grisel S."/>
            <person name="Petersen M."/>
            <person name="Berrin J.G."/>
            <person name="Delaux P.M."/>
            <person name="Dal Grande F."/>
            <person name="Keller J."/>
        </authorList>
    </citation>
    <scope>NUCLEOTIDE SEQUENCE [LARGE SCALE GENOMIC DNA]</scope>
    <source>
        <strain evidence="2 3">SAG 2145</strain>
    </source>
</reference>
<dbReference type="GO" id="GO:0030992">
    <property type="term" value="C:intraciliary transport particle B"/>
    <property type="evidence" value="ECO:0007669"/>
    <property type="project" value="InterPro"/>
</dbReference>
<keyword evidence="3" id="KW-1185">Reference proteome</keyword>
<dbReference type="GO" id="GO:0042073">
    <property type="term" value="P:intraciliary transport"/>
    <property type="evidence" value="ECO:0007669"/>
    <property type="project" value="InterPro"/>
</dbReference>
<sequence length="587" mass="64658">MTDLQQASKILQGAPFHLPASEWELRQLSNGQLQQVLMDISGRVCSLYKISMLKLGDDALELLVLFLKAIKYPSPDHRLMLETEPKETMLGVLGWMASTEASRPGLLEKRAFVGYHLTLPQVPPAVFEQDEEAAGLLADVRDQQQRFVGLHRAREELRRGLQPPTALKLHVQRLQQDHGQLQRRVTQAQANLASVPNADAVKAGCKMLRNAEGQAAQLLSNWRLQSRNLAAAQAVSREATARADALQAVSDSGNLPGLLDQAQADLQRLQEAVQQHLPQEQSLRIRRLEALHAMLALDTVSEADVRWQQQAAAQMEAEIQAIMLRRQSEEKAVGSSQAGQLRQAAQFMASAVGKRRSEAEQMLHQQQQRLAALQQDSVPVQRHSEQLPPAQGSTRHSNQLEAAAELKALDLIITSLHPLGSAARVRSEKISSAADSPYRPQERLQSTLANIVTLQAELQAAELQQGAAQLDQEGDAEAAVQMLEARDKTLSLELKGVQDRISLLKEPAQLAELRKSLEEQIMELSATAAALRSERNRVQTARQEQPLRGRSEAKLQPTPPPAGLTSSTKRPGTVRVFSTPTGKVMQL</sequence>
<evidence type="ECO:0008006" key="4">
    <source>
        <dbReference type="Google" id="ProtNLM"/>
    </source>
</evidence>
<dbReference type="GO" id="GO:0036064">
    <property type="term" value="C:ciliary basal body"/>
    <property type="evidence" value="ECO:0007669"/>
    <property type="project" value="TreeGrafter"/>
</dbReference>
<dbReference type="PANTHER" id="PTHR15614:SF2">
    <property type="entry name" value="INTRAFLAGELLAR TRANSPORT PROTEIN 81 HOMOLOG"/>
    <property type="match status" value="1"/>
</dbReference>
<gene>
    <name evidence="2" type="ORF">WJX74_010577</name>
</gene>
<evidence type="ECO:0000313" key="3">
    <source>
        <dbReference type="Proteomes" id="UP001438707"/>
    </source>
</evidence>
<feature type="region of interest" description="Disordered" evidence="1">
    <location>
        <begin position="532"/>
        <end position="587"/>
    </location>
</feature>
<comment type="caution">
    <text evidence="2">The sequence shown here is derived from an EMBL/GenBank/DDBJ whole genome shotgun (WGS) entry which is preliminary data.</text>
</comment>
<protein>
    <recommendedName>
        <fullName evidence="4">IFT81 calponin homology domain-containing protein</fullName>
    </recommendedName>
</protein>
<evidence type="ECO:0000313" key="2">
    <source>
        <dbReference type="EMBL" id="KAK9840492.1"/>
    </source>
</evidence>
<evidence type="ECO:0000256" key="1">
    <source>
        <dbReference type="SAM" id="MobiDB-lite"/>
    </source>
</evidence>
<dbReference type="Proteomes" id="UP001438707">
    <property type="component" value="Unassembled WGS sequence"/>
</dbReference>
<feature type="region of interest" description="Disordered" evidence="1">
    <location>
        <begin position="369"/>
        <end position="395"/>
    </location>
</feature>
<dbReference type="GO" id="GO:0015631">
    <property type="term" value="F:tubulin binding"/>
    <property type="evidence" value="ECO:0007669"/>
    <property type="project" value="InterPro"/>
</dbReference>
<organism evidence="2 3">
    <name type="scientific">Apatococcus lobatus</name>
    <dbReference type="NCBI Taxonomy" id="904363"/>
    <lineage>
        <taxon>Eukaryota</taxon>
        <taxon>Viridiplantae</taxon>
        <taxon>Chlorophyta</taxon>
        <taxon>core chlorophytes</taxon>
        <taxon>Trebouxiophyceae</taxon>
        <taxon>Chlorellales</taxon>
        <taxon>Chlorellaceae</taxon>
        <taxon>Apatococcus</taxon>
    </lineage>
</organism>